<comment type="caution">
    <text evidence="6">The sequence shown here is derived from an EMBL/GenBank/DDBJ whole genome shotgun (WGS) entry which is preliminary data.</text>
</comment>
<dbReference type="Proteomes" id="UP000605201">
    <property type="component" value="Unassembled WGS sequence"/>
</dbReference>
<gene>
    <name evidence="6" type="ORF">H8D96_16705</name>
</gene>
<dbReference type="Gene3D" id="2.60.200.40">
    <property type="match status" value="1"/>
</dbReference>
<dbReference type="InterPro" id="IPR045540">
    <property type="entry name" value="YegS/DAGK_C"/>
</dbReference>
<dbReference type="SUPFAM" id="SSF111331">
    <property type="entry name" value="NAD kinase/diacylglycerol kinase-like"/>
    <property type="match status" value="1"/>
</dbReference>
<dbReference type="PANTHER" id="PTHR12358">
    <property type="entry name" value="SPHINGOSINE KINASE"/>
    <property type="match status" value="1"/>
</dbReference>
<name>A0A8J6TLN7_9BACT</name>
<dbReference type="SMART" id="SM00046">
    <property type="entry name" value="DAGKc"/>
    <property type="match status" value="1"/>
</dbReference>
<dbReference type="Gene3D" id="3.40.50.10330">
    <property type="entry name" value="Probable inorganic polyphosphate/atp-NAD kinase, domain 1"/>
    <property type="match status" value="1"/>
</dbReference>
<dbReference type="AlphaFoldDB" id="A0A8J6TLN7"/>
<evidence type="ECO:0000256" key="2">
    <source>
        <dbReference type="ARBA" id="ARBA00022741"/>
    </source>
</evidence>
<feature type="domain" description="DAGKc" evidence="5">
    <location>
        <begin position="1"/>
        <end position="127"/>
    </location>
</feature>
<evidence type="ECO:0000256" key="1">
    <source>
        <dbReference type="ARBA" id="ARBA00022679"/>
    </source>
</evidence>
<keyword evidence="3 6" id="KW-0418">Kinase</keyword>
<reference evidence="6 7" key="1">
    <citation type="submission" date="2020-08" db="EMBL/GenBank/DDBJ databases">
        <title>Bridging the membrane lipid divide: bacteria of the FCB group superphylum have the potential to synthesize archaeal ether lipids.</title>
        <authorList>
            <person name="Villanueva L."/>
            <person name="Von Meijenfeldt F.A.B."/>
            <person name="Westbye A.B."/>
            <person name="Yadav S."/>
            <person name="Hopmans E.C."/>
            <person name="Dutilh B.E."/>
            <person name="Sinninghe Damste J.S."/>
        </authorList>
    </citation>
    <scope>NUCLEOTIDE SEQUENCE [LARGE SCALE GENOMIC DNA]</scope>
    <source>
        <strain evidence="6">NIOZ-UU17</strain>
    </source>
</reference>
<dbReference type="InterPro" id="IPR017438">
    <property type="entry name" value="ATP-NAD_kinase_N"/>
</dbReference>
<evidence type="ECO:0000256" key="4">
    <source>
        <dbReference type="ARBA" id="ARBA00022840"/>
    </source>
</evidence>
<proteinExistence type="predicted"/>
<dbReference type="PROSITE" id="PS50146">
    <property type="entry name" value="DAGK"/>
    <property type="match status" value="1"/>
</dbReference>
<evidence type="ECO:0000313" key="7">
    <source>
        <dbReference type="Proteomes" id="UP000605201"/>
    </source>
</evidence>
<keyword evidence="2" id="KW-0547">Nucleotide-binding</keyword>
<dbReference type="EMBL" id="JACNIG010000307">
    <property type="protein sequence ID" value="MBC8433549.1"/>
    <property type="molecule type" value="Genomic_DNA"/>
</dbReference>
<evidence type="ECO:0000313" key="6">
    <source>
        <dbReference type="EMBL" id="MBC8433549.1"/>
    </source>
</evidence>
<dbReference type="Pfam" id="PF00781">
    <property type="entry name" value="DAGK_cat"/>
    <property type="match status" value="1"/>
</dbReference>
<protein>
    <submittedName>
        <fullName evidence="6">NAD(+)/NADH kinase</fullName>
    </submittedName>
</protein>
<dbReference type="GO" id="GO:0016301">
    <property type="term" value="F:kinase activity"/>
    <property type="evidence" value="ECO:0007669"/>
    <property type="project" value="UniProtKB-KW"/>
</dbReference>
<evidence type="ECO:0000259" key="5">
    <source>
        <dbReference type="PROSITE" id="PS50146"/>
    </source>
</evidence>
<sequence>MRYAIITNPASGRMTVDRKRSELAKAAQILDAQIHGLDTGSARELAQCAQELAARYDILVAAGGDGTFSDIINAIDPAQTPVAYLPLGTGNAMGYALKYKGGLIDIARRIRDGRIHNYDLINCDYKKRAFTVSVGIEGTVIRLRDRYVAHGAVGLKPYLRAVLRSYLKEYKHAAARITIDGEMFEVKNLLSLMIVKHPYYGYGMNVVPRARFHDGRLHICCLDSGPFKSLIGGITAFTIGNRIGRYFTGTRLTVKLDRPLALQYNGNSGWEADAFTFKVLAGALRIKC</sequence>
<dbReference type="Pfam" id="PF19279">
    <property type="entry name" value="YegS_C"/>
    <property type="match status" value="1"/>
</dbReference>
<keyword evidence="4" id="KW-0067">ATP-binding</keyword>
<dbReference type="GO" id="GO:0005524">
    <property type="term" value="F:ATP binding"/>
    <property type="evidence" value="ECO:0007669"/>
    <property type="project" value="UniProtKB-KW"/>
</dbReference>
<dbReference type="InterPro" id="IPR016064">
    <property type="entry name" value="NAD/diacylglycerol_kinase_sf"/>
</dbReference>
<keyword evidence="1" id="KW-0808">Transferase</keyword>
<evidence type="ECO:0000256" key="3">
    <source>
        <dbReference type="ARBA" id="ARBA00022777"/>
    </source>
</evidence>
<organism evidence="6 7">
    <name type="scientific">Candidatus Desulfatibia vada</name>
    <dbReference type="NCBI Taxonomy" id="2841696"/>
    <lineage>
        <taxon>Bacteria</taxon>
        <taxon>Pseudomonadati</taxon>
        <taxon>Thermodesulfobacteriota</taxon>
        <taxon>Desulfobacteria</taxon>
        <taxon>Desulfobacterales</taxon>
        <taxon>Desulfobacterales incertae sedis</taxon>
        <taxon>Candidatus Desulfatibia</taxon>
    </lineage>
</organism>
<dbReference type="InterPro" id="IPR050187">
    <property type="entry name" value="Lipid_Phosphate_FormReg"/>
</dbReference>
<dbReference type="PANTHER" id="PTHR12358:SF54">
    <property type="entry name" value="SPHINGOSINE KINASE RELATED PROTEIN"/>
    <property type="match status" value="1"/>
</dbReference>
<dbReference type="InterPro" id="IPR001206">
    <property type="entry name" value="Diacylglycerol_kinase_cat_dom"/>
</dbReference>
<accession>A0A8J6TLN7</accession>